<sequence length="390" mass="45455">MPKSSRSQIRAARRASEIAKQRRQINKLSNHLNEETPVLLNENQLSRNSGGHKESEKVVETIIELPEGKDFTIHAEREEGEFKSLHIKEKEKNSNCDNCFKLKQTIKALRRKILHIQALSSKKPREKKRYEIYTDMKIVWKTDSLLAVKRKDKTQYYMKIGIPQKVSKRKASNDCWSEYMHKLLQIASGSIQENEMAMVLSNYIKQHRSLAEIAIAEASMKLFKKLDVESSVKLKQEMDWSSWKVRKFRKLLSERGIKNFLASEKSMSEYERTRPKQIRKPMELEPSPYTEVSHVHPSNEAVKSSCTYCPPQMPAYHNAPQHFQRNAPVHLPQIAQALPHHNTTWTNSPMVNGWQTPTNDCHHNFHFIPSNPGPEQWQFPHSGTFWNQHV</sequence>
<organism evidence="1 2">
    <name type="scientific">Dimorphilus gyrociliatus</name>
    <dbReference type="NCBI Taxonomy" id="2664684"/>
    <lineage>
        <taxon>Eukaryota</taxon>
        <taxon>Metazoa</taxon>
        <taxon>Spiralia</taxon>
        <taxon>Lophotrochozoa</taxon>
        <taxon>Annelida</taxon>
        <taxon>Polychaeta</taxon>
        <taxon>Polychaeta incertae sedis</taxon>
        <taxon>Dinophilidae</taxon>
        <taxon>Dimorphilus</taxon>
    </lineage>
</organism>
<evidence type="ECO:0000313" key="2">
    <source>
        <dbReference type="Proteomes" id="UP000549394"/>
    </source>
</evidence>
<comment type="caution">
    <text evidence="1">The sequence shown here is derived from an EMBL/GenBank/DDBJ whole genome shotgun (WGS) entry which is preliminary data.</text>
</comment>
<dbReference type="Proteomes" id="UP000549394">
    <property type="component" value="Unassembled WGS sequence"/>
</dbReference>
<proteinExistence type="predicted"/>
<accession>A0A7I8VIZ5</accession>
<reference evidence="1 2" key="1">
    <citation type="submission" date="2020-08" db="EMBL/GenBank/DDBJ databases">
        <authorList>
            <person name="Hejnol A."/>
        </authorList>
    </citation>
    <scope>NUCLEOTIDE SEQUENCE [LARGE SCALE GENOMIC DNA]</scope>
</reference>
<dbReference type="EMBL" id="CAJFCJ010000006">
    <property type="protein sequence ID" value="CAD5116245.1"/>
    <property type="molecule type" value="Genomic_DNA"/>
</dbReference>
<keyword evidence="2" id="KW-1185">Reference proteome</keyword>
<gene>
    <name evidence="1" type="ORF">DGYR_LOCUS4885</name>
</gene>
<dbReference type="AlphaFoldDB" id="A0A7I8VIZ5"/>
<protein>
    <submittedName>
        <fullName evidence="1">DgyrCDS5155</fullName>
    </submittedName>
</protein>
<name>A0A7I8VIZ5_9ANNE</name>
<evidence type="ECO:0000313" key="1">
    <source>
        <dbReference type="EMBL" id="CAD5116245.1"/>
    </source>
</evidence>